<dbReference type="InterPro" id="IPR036279">
    <property type="entry name" value="5-3_exonuclease_C_sf"/>
</dbReference>
<dbReference type="Gene3D" id="3.40.50.1010">
    <property type="entry name" value="5'-nuclease"/>
    <property type="match status" value="1"/>
</dbReference>
<proteinExistence type="predicted"/>
<gene>
    <name evidence="5" type="ORF">A3D09_02760</name>
</gene>
<dbReference type="PANTHER" id="PTHR42646:SF2">
    <property type="entry name" value="5'-3' EXONUCLEASE FAMILY PROTEIN"/>
    <property type="match status" value="1"/>
</dbReference>
<dbReference type="GO" id="GO:0017108">
    <property type="term" value="F:5'-flap endonuclease activity"/>
    <property type="evidence" value="ECO:0007669"/>
    <property type="project" value="InterPro"/>
</dbReference>
<accession>A0A1F5EW06</accession>
<dbReference type="EMBL" id="MFAH01000021">
    <property type="protein sequence ID" value="OGD71588.1"/>
    <property type="molecule type" value="Genomic_DNA"/>
</dbReference>
<protein>
    <recommendedName>
        <fullName evidence="4">5'-3' exonuclease domain-containing protein</fullName>
    </recommendedName>
</protein>
<dbReference type="CDD" id="cd09898">
    <property type="entry name" value="H3TH_53EXO"/>
    <property type="match status" value="1"/>
</dbReference>
<dbReference type="InterPro" id="IPR038969">
    <property type="entry name" value="FEN"/>
</dbReference>
<dbReference type="SUPFAM" id="SSF88723">
    <property type="entry name" value="PIN domain-like"/>
    <property type="match status" value="1"/>
</dbReference>
<dbReference type="GO" id="GO:0033567">
    <property type="term" value="P:DNA replication, Okazaki fragment processing"/>
    <property type="evidence" value="ECO:0007669"/>
    <property type="project" value="InterPro"/>
</dbReference>
<evidence type="ECO:0000256" key="3">
    <source>
        <dbReference type="ARBA" id="ARBA00023125"/>
    </source>
</evidence>
<dbReference type="InterPro" id="IPR002421">
    <property type="entry name" value="5-3_exonuclease"/>
</dbReference>
<dbReference type="InterPro" id="IPR008918">
    <property type="entry name" value="HhH2"/>
</dbReference>
<dbReference type="InterPro" id="IPR020045">
    <property type="entry name" value="DNA_polI_H3TH"/>
</dbReference>
<dbReference type="AlphaFoldDB" id="A0A1F5EW06"/>
<organism evidence="5 6">
    <name type="scientific">Candidatus Collierbacteria bacterium RIFCSPHIGHO2_02_FULL_49_10</name>
    <dbReference type="NCBI Taxonomy" id="1817723"/>
    <lineage>
        <taxon>Bacteria</taxon>
        <taxon>Candidatus Collieribacteriota</taxon>
    </lineage>
</organism>
<evidence type="ECO:0000313" key="5">
    <source>
        <dbReference type="EMBL" id="OGD71588.1"/>
    </source>
</evidence>
<sequence length="309" mass="34491">MEKKRLVLIDGNSLLHRAYHGYPRFTTPSGEVVGAVYGFTSMLLSALEKLSPRYVAIAWDVGKVTFRTKEYAAYKAHRAETDQELIDQIGRTKQIVETFNIPQFGIEDFEADDVIGTLAAQAVKKDKEIQVVIVTGDRDALQLVEDDRIVVYMPAGGGAFSKDRGVSLFDETAVKAKYGLTPKQIIDLKALMGDASDNIKGVAGVGQVTATKLLSETGSVEKIYEKLESLKITPRVKKLMEDGRESAFLSKRLATINKETPIKLSLSDCELADYNREKVLAIFDELRFRSMVNKLPKDKWEEDLEEVFS</sequence>
<dbReference type="InterPro" id="IPR029060">
    <property type="entry name" value="PIN-like_dom_sf"/>
</dbReference>
<feature type="domain" description="5'-3' exonuclease" evidence="4">
    <location>
        <begin position="4"/>
        <end position="272"/>
    </location>
</feature>
<comment type="caution">
    <text evidence="5">The sequence shown here is derived from an EMBL/GenBank/DDBJ whole genome shotgun (WGS) entry which is preliminary data.</text>
</comment>
<dbReference type="GO" id="GO:0008409">
    <property type="term" value="F:5'-3' exonuclease activity"/>
    <property type="evidence" value="ECO:0007669"/>
    <property type="project" value="InterPro"/>
</dbReference>
<dbReference type="Pfam" id="PF02739">
    <property type="entry name" value="5_3_exonuc_N"/>
    <property type="match status" value="1"/>
</dbReference>
<dbReference type="FunFam" id="1.10.150.20:FF:000003">
    <property type="entry name" value="DNA polymerase I"/>
    <property type="match status" value="1"/>
</dbReference>
<keyword evidence="2" id="KW-0378">Hydrolase</keyword>
<evidence type="ECO:0000256" key="1">
    <source>
        <dbReference type="ARBA" id="ARBA00022722"/>
    </source>
</evidence>
<dbReference type="InterPro" id="IPR020046">
    <property type="entry name" value="5-3_exonucl_a-hlix_arch_N"/>
</dbReference>
<keyword evidence="1" id="KW-0540">Nuclease</keyword>
<evidence type="ECO:0000259" key="4">
    <source>
        <dbReference type="SMART" id="SM00475"/>
    </source>
</evidence>
<evidence type="ECO:0000313" key="6">
    <source>
        <dbReference type="Proteomes" id="UP000177390"/>
    </source>
</evidence>
<dbReference type="SMART" id="SM00475">
    <property type="entry name" value="53EXOc"/>
    <property type="match status" value="1"/>
</dbReference>
<dbReference type="Proteomes" id="UP000177390">
    <property type="component" value="Unassembled WGS sequence"/>
</dbReference>
<dbReference type="Pfam" id="PF01367">
    <property type="entry name" value="5_3_exonuc"/>
    <property type="match status" value="1"/>
</dbReference>
<dbReference type="SUPFAM" id="SSF47807">
    <property type="entry name" value="5' to 3' exonuclease, C-terminal subdomain"/>
    <property type="match status" value="1"/>
</dbReference>
<dbReference type="CDD" id="cd09859">
    <property type="entry name" value="PIN_53EXO"/>
    <property type="match status" value="1"/>
</dbReference>
<dbReference type="SMART" id="SM00279">
    <property type="entry name" value="HhH2"/>
    <property type="match status" value="1"/>
</dbReference>
<dbReference type="PANTHER" id="PTHR42646">
    <property type="entry name" value="FLAP ENDONUCLEASE XNI"/>
    <property type="match status" value="1"/>
</dbReference>
<name>A0A1F5EW06_9BACT</name>
<reference evidence="5 6" key="1">
    <citation type="journal article" date="2016" name="Nat. Commun.">
        <title>Thousands of microbial genomes shed light on interconnected biogeochemical processes in an aquifer system.</title>
        <authorList>
            <person name="Anantharaman K."/>
            <person name="Brown C.T."/>
            <person name="Hug L.A."/>
            <person name="Sharon I."/>
            <person name="Castelle C.J."/>
            <person name="Probst A.J."/>
            <person name="Thomas B.C."/>
            <person name="Singh A."/>
            <person name="Wilkins M.J."/>
            <person name="Karaoz U."/>
            <person name="Brodie E.L."/>
            <person name="Williams K.H."/>
            <person name="Hubbard S.S."/>
            <person name="Banfield J.F."/>
        </authorList>
    </citation>
    <scope>NUCLEOTIDE SEQUENCE [LARGE SCALE GENOMIC DNA]</scope>
</reference>
<keyword evidence="3" id="KW-0238">DNA-binding</keyword>
<dbReference type="Gene3D" id="1.10.150.20">
    <property type="entry name" value="5' to 3' exonuclease, C-terminal subdomain"/>
    <property type="match status" value="1"/>
</dbReference>
<dbReference type="GO" id="GO:0003677">
    <property type="term" value="F:DNA binding"/>
    <property type="evidence" value="ECO:0007669"/>
    <property type="project" value="UniProtKB-KW"/>
</dbReference>
<evidence type="ECO:0000256" key="2">
    <source>
        <dbReference type="ARBA" id="ARBA00022801"/>
    </source>
</evidence>